<dbReference type="Proteomes" id="UP000717696">
    <property type="component" value="Unassembled WGS sequence"/>
</dbReference>
<feature type="region of interest" description="Disordered" evidence="1">
    <location>
        <begin position="1"/>
        <end position="31"/>
    </location>
</feature>
<dbReference type="PANTHER" id="PTHR37538">
    <property type="entry name" value="BTB DOMAIN-CONTAINING PROTEIN"/>
    <property type="match status" value="1"/>
</dbReference>
<dbReference type="OrthoDB" id="3594103at2759"/>
<name>A0A9P9J9W6_9HYPO</name>
<keyword evidence="3" id="KW-1185">Reference proteome</keyword>
<dbReference type="PANTHER" id="PTHR37538:SF1">
    <property type="entry name" value="BTB DOMAIN-CONTAINING PROTEIN"/>
    <property type="match status" value="1"/>
</dbReference>
<feature type="region of interest" description="Disordered" evidence="1">
    <location>
        <begin position="266"/>
        <end position="286"/>
    </location>
</feature>
<protein>
    <recommendedName>
        <fullName evidence="4">BTB domain-containing protein</fullName>
    </recommendedName>
</protein>
<accession>A0A9P9J9W6</accession>
<evidence type="ECO:0000256" key="1">
    <source>
        <dbReference type="SAM" id="MobiDB-lite"/>
    </source>
</evidence>
<organism evidence="2 3">
    <name type="scientific">Dactylonectria estremocensis</name>
    <dbReference type="NCBI Taxonomy" id="1079267"/>
    <lineage>
        <taxon>Eukaryota</taxon>
        <taxon>Fungi</taxon>
        <taxon>Dikarya</taxon>
        <taxon>Ascomycota</taxon>
        <taxon>Pezizomycotina</taxon>
        <taxon>Sordariomycetes</taxon>
        <taxon>Hypocreomycetidae</taxon>
        <taxon>Hypocreales</taxon>
        <taxon>Nectriaceae</taxon>
        <taxon>Dactylonectria</taxon>
    </lineage>
</organism>
<sequence length="355" mass="39150">MREADQQNKDRDAAPPLRTDELDSMDRDEDCRPEHSAYASEICAVYFQGKGPLHIPRELLHQNAELSRRDVAIGSCSSSFRRLHLNDIAYDTGHVLIHFLTTGSYQCLKPQGDTTAKRDTSEFAIALRTYVAAESLQLSSLHNLARSEIIRLGNKLSLLSLIDIMDESWLSLSTSPGIVAFVESYILAFMESVTYLIAERVLSEIGTPKTLSKVLLKTMLLLKTSEMPQGDESLPNEELVEIPRGLADNKSGATISRSKISDVDRAMKEAEKQAEEQAEEQAAREVEERVAKDAREAAIVAVAQRAAAEAAEAEAAREEEEIFEEAETTPISIVPAAEKIASAEQSFVFPTPEGE</sequence>
<dbReference type="AlphaFoldDB" id="A0A9P9J9W6"/>
<gene>
    <name evidence="2" type="ORF">B0J13DRAFT_581797</name>
</gene>
<evidence type="ECO:0000313" key="2">
    <source>
        <dbReference type="EMBL" id="KAH7157772.1"/>
    </source>
</evidence>
<comment type="caution">
    <text evidence="2">The sequence shown here is derived from an EMBL/GenBank/DDBJ whole genome shotgun (WGS) entry which is preliminary data.</text>
</comment>
<evidence type="ECO:0008006" key="4">
    <source>
        <dbReference type="Google" id="ProtNLM"/>
    </source>
</evidence>
<dbReference type="EMBL" id="JAGMUU010000003">
    <property type="protein sequence ID" value="KAH7157772.1"/>
    <property type="molecule type" value="Genomic_DNA"/>
</dbReference>
<reference evidence="2" key="1">
    <citation type="journal article" date="2021" name="Nat. Commun.">
        <title>Genetic determinants of endophytism in the Arabidopsis root mycobiome.</title>
        <authorList>
            <person name="Mesny F."/>
            <person name="Miyauchi S."/>
            <person name="Thiergart T."/>
            <person name="Pickel B."/>
            <person name="Atanasova L."/>
            <person name="Karlsson M."/>
            <person name="Huettel B."/>
            <person name="Barry K.W."/>
            <person name="Haridas S."/>
            <person name="Chen C."/>
            <person name="Bauer D."/>
            <person name="Andreopoulos W."/>
            <person name="Pangilinan J."/>
            <person name="LaButti K."/>
            <person name="Riley R."/>
            <person name="Lipzen A."/>
            <person name="Clum A."/>
            <person name="Drula E."/>
            <person name="Henrissat B."/>
            <person name="Kohler A."/>
            <person name="Grigoriev I.V."/>
            <person name="Martin F.M."/>
            <person name="Hacquard S."/>
        </authorList>
    </citation>
    <scope>NUCLEOTIDE SEQUENCE</scope>
    <source>
        <strain evidence="2">MPI-CAGE-AT-0021</strain>
    </source>
</reference>
<proteinExistence type="predicted"/>
<evidence type="ECO:0000313" key="3">
    <source>
        <dbReference type="Proteomes" id="UP000717696"/>
    </source>
</evidence>